<dbReference type="InterPro" id="IPR036390">
    <property type="entry name" value="WH_DNA-bd_sf"/>
</dbReference>
<dbReference type="PANTHER" id="PTHR34580:SF1">
    <property type="entry name" value="PROTEIN PAFC"/>
    <property type="match status" value="1"/>
</dbReference>
<evidence type="ECO:0000259" key="1">
    <source>
        <dbReference type="Pfam" id="PF08279"/>
    </source>
</evidence>
<protein>
    <submittedName>
        <fullName evidence="4">YafY family transcriptional regulator</fullName>
    </submittedName>
</protein>
<keyword evidence="5" id="KW-1185">Reference proteome</keyword>
<dbReference type="PROSITE" id="PS52050">
    <property type="entry name" value="WYL"/>
    <property type="match status" value="1"/>
</dbReference>
<dbReference type="InterPro" id="IPR051534">
    <property type="entry name" value="CBASS_pafABC_assoc_protein"/>
</dbReference>
<feature type="domain" description="WYL" evidence="2">
    <location>
        <begin position="127"/>
        <end position="193"/>
    </location>
</feature>
<dbReference type="EMBL" id="JAEDXU010000004">
    <property type="protein sequence ID" value="MBP1046671.1"/>
    <property type="molecule type" value="Genomic_DNA"/>
</dbReference>
<dbReference type="Gene3D" id="1.10.10.10">
    <property type="entry name" value="Winged helix-like DNA-binding domain superfamily/Winged helix DNA-binding domain"/>
    <property type="match status" value="1"/>
</dbReference>
<dbReference type="PANTHER" id="PTHR34580">
    <property type="match status" value="1"/>
</dbReference>
<dbReference type="InterPro" id="IPR013196">
    <property type="entry name" value="HTH_11"/>
</dbReference>
<comment type="caution">
    <text evidence="4">The sequence shown here is derived from an EMBL/GenBank/DDBJ whole genome shotgun (WGS) entry which is preliminary data.</text>
</comment>
<dbReference type="InterPro" id="IPR028349">
    <property type="entry name" value="PafC-like"/>
</dbReference>
<gene>
    <name evidence="4" type="ORF">I6N96_10255</name>
</gene>
<feature type="domain" description="Helix-turn-helix type 11" evidence="1">
    <location>
        <begin position="9"/>
        <end position="59"/>
    </location>
</feature>
<reference evidence="4 5" key="1">
    <citation type="submission" date="2020-12" db="EMBL/GenBank/DDBJ databases">
        <title>Vagococcus allomyrinae sp. nov. and Enterococcus lavae sp. nov., isolated from the larvae of Allomyrina dichotoma.</title>
        <authorList>
            <person name="Lee S.D."/>
        </authorList>
    </citation>
    <scope>NUCLEOTIDE SEQUENCE [LARGE SCALE GENOMIC DNA]</scope>
    <source>
        <strain evidence="4 5">BWM-S5</strain>
    </source>
</reference>
<dbReference type="PIRSF" id="PIRSF016838">
    <property type="entry name" value="PafC"/>
    <property type="match status" value="1"/>
</dbReference>
<name>A0ABS4CJD5_9ENTE</name>
<evidence type="ECO:0000313" key="4">
    <source>
        <dbReference type="EMBL" id="MBP1046671.1"/>
    </source>
</evidence>
<evidence type="ECO:0000259" key="3">
    <source>
        <dbReference type="Pfam" id="PF25583"/>
    </source>
</evidence>
<organism evidence="4 5">
    <name type="scientific">Enterococcus larvae</name>
    <dbReference type="NCBI Taxonomy" id="2794352"/>
    <lineage>
        <taxon>Bacteria</taxon>
        <taxon>Bacillati</taxon>
        <taxon>Bacillota</taxon>
        <taxon>Bacilli</taxon>
        <taxon>Lactobacillales</taxon>
        <taxon>Enterococcaceae</taxon>
        <taxon>Enterococcus</taxon>
    </lineage>
</organism>
<sequence>MMQINRMLETVLILLYRKKTTAKELAERFEVSSRTIYRDIDALSLSGIPVYSIKGKNGGIFLDDSFTLDQALLNGSQQEDLFLALNLLKSLGILETDKLLHKFESVFQLKDWIEISLPSSLPDGDDTFSIVRKAVLLTRKVTFIFYSKHGQTMLLTVEPLKIIFRGQSWFLLAHLSEEQQYRLFPIESIKSVQLLDESFHPELPEDIDALVDTFQVTLQFSKRIAYNLYDRFFHEKATVNADNSYNITFEFSRIDDLYSFLLPFGKNVRIIEPEWVKETVCAHAKYFLENNL</sequence>
<dbReference type="Pfam" id="PF08279">
    <property type="entry name" value="HTH_11"/>
    <property type="match status" value="1"/>
</dbReference>
<dbReference type="InterPro" id="IPR026881">
    <property type="entry name" value="WYL_dom"/>
</dbReference>
<accession>A0ABS4CJD5</accession>
<evidence type="ECO:0000313" key="5">
    <source>
        <dbReference type="Proteomes" id="UP000673375"/>
    </source>
</evidence>
<evidence type="ECO:0000259" key="2">
    <source>
        <dbReference type="Pfam" id="PF13280"/>
    </source>
</evidence>
<feature type="domain" description="WCX" evidence="3">
    <location>
        <begin position="213"/>
        <end position="285"/>
    </location>
</feature>
<dbReference type="Pfam" id="PF25583">
    <property type="entry name" value="WCX"/>
    <property type="match status" value="1"/>
</dbReference>
<dbReference type="InterPro" id="IPR036388">
    <property type="entry name" value="WH-like_DNA-bd_sf"/>
</dbReference>
<dbReference type="InterPro" id="IPR057727">
    <property type="entry name" value="WCX_dom"/>
</dbReference>
<dbReference type="RefSeq" id="WP_209557458.1">
    <property type="nucleotide sequence ID" value="NZ_JAEDXU010000004.1"/>
</dbReference>
<dbReference type="Pfam" id="PF13280">
    <property type="entry name" value="WYL"/>
    <property type="match status" value="1"/>
</dbReference>
<proteinExistence type="predicted"/>
<dbReference type="Proteomes" id="UP000673375">
    <property type="component" value="Unassembled WGS sequence"/>
</dbReference>
<dbReference type="SUPFAM" id="SSF46785">
    <property type="entry name" value="Winged helix' DNA-binding domain"/>
    <property type="match status" value="1"/>
</dbReference>